<evidence type="ECO:0000313" key="2">
    <source>
        <dbReference type="EMBL" id="KJV80228.1"/>
    </source>
</evidence>
<dbReference type="EMBL" id="LAOD01000038">
    <property type="protein sequence ID" value="KJV80228.1"/>
    <property type="molecule type" value="Genomic_DNA"/>
</dbReference>
<evidence type="ECO:0000256" key="1">
    <source>
        <dbReference type="SAM" id="Phobius"/>
    </source>
</evidence>
<keyword evidence="1" id="KW-0472">Membrane</keyword>
<keyword evidence="1" id="KW-1133">Transmembrane helix</keyword>
<reference evidence="2 3" key="1">
    <citation type="submission" date="2015-01" db="EMBL/GenBank/DDBJ databases">
        <title>Genome Sequencing of Rickettsiales.</title>
        <authorList>
            <person name="Daugherty S.C."/>
            <person name="Su Q."/>
            <person name="Abolude K."/>
            <person name="Beier-Sexton M."/>
            <person name="Carlyon J.A."/>
            <person name="Carter R."/>
            <person name="Day N.P."/>
            <person name="Dumler S.J."/>
            <person name="Dyachenko V."/>
            <person name="Godinez A."/>
            <person name="Kurtti T.J."/>
            <person name="Lichay M."/>
            <person name="Mullins K.E."/>
            <person name="Ott S."/>
            <person name="Pappas-Brown V."/>
            <person name="Paris D.H."/>
            <person name="Patel P."/>
            <person name="Richards A.L."/>
            <person name="Sadzewicz L."/>
            <person name="Sears K."/>
            <person name="Seidman D."/>
            <person name="Sengamalay N."/>
            <person name="Stenos J."/>
            <person name="Tallon L.J."/>
            <person name="Vincent G."/>
            <person name="Fraser C.M."/>
            <person name="Munderloh U."/>
            <person name="Dunning-Hotopp J.C."/>
        </authorList>
    </citation>
    <scope>NUCLEOTIDE SEQUENCE [LARGE SCALE GENOMIC DNA]</scope>
    <source>
        <strain evidence="2 3">CRT53-1</strain>
    </source>
</reference>
<feature type="transmembrane region" description="Helical" evidence="1">
    <location>
        <begin position="12"/>
        <end position="31"/>
    </location>
</feature>
<proteinExistence type="predicted"/>
<sequence length="39" mass="4634">MSKNHVLVRKLLFVVYLAIVRLYHALIMMEINASLDYVR</sequence>
<gene>
    <name evidence="2" type="ORF">APHCRT_1565</name>
</gene>
<keyword evidence="1" id="KW-0812">Transmembrane</keyword>
<name>A0A0F3PIW4_ANAPH</name>
<organism evidence="2 3">
    <name type="scientific">Anaplasma phagocytophilum str. CRT53-1</name>
    <dbReference type="NCBI Taxonomy" id="1359157"/>
    <lineage>
        <taxon>Bacteria</taxon>
        <taxon>Pseudomonadati</taxon>
        <taxon>Pseudomonadota</taxon>
        <taxon>Alphaproteobacteria</taxon>
        <taxon>Rickettsiales</taxon>
        <taxon>Anaplasmataceae</taxon>
        <taxon>Anaplasma</taxon>
        <taxon>phagocytophilum group</taxon>
    </lineage>
</organism>
<comment type="caution">
    <text evidence="2">The sequence shown here is derived from an EMBL/GenBank/DDBJ whole genome shotgun (WGS) entry which is preliminary data.</text>
</comment>
<protein>
    <submittedName>
        <fullName evidence="2">Putative membrane protein</fullName>
    </submittedName>
</protein>
<evidence type="ECO:0000313" key="3">
    <source>
        <dbReference type="Proteomes" id="UP000033722"/>
    </source>
</evidence>
<dbReference type="Proteomes" id="UP000033722">
    <property type="component" value="Unassembled WGS sequence"/>
</dbReference>
<accession>A0A0F3PIW4</accession>
<dbReference type="AlphaFoldDB" id="A0A0F3PIW4"/>